<organism evidence="10">
    <name type="scientific">Desulfitobacterium hafniense</name>
    <name type="common">Desulfitobacterium frappieri</name>
    <dbReference type="NCBI Taxonomy" id="49338"/>
    <lineage>
        <taxon>Bacteria</taxon>
        <taxon>Bacillati</taxon>
        <taxon>Bacillota</taxon>
        <taxon>Clostridia</taxon>
        <taxon>Eubacteriales</taxon>
        <taxon>Desulfitobacteriaceae</taxon>
        <taxon>Desulfitobacterium</taxon>
    </lineage>
</organism>
<dbReference type="CDD" id="cd06261">
    <property type="entry name" value="TM_PBP2"/>
    <property type="match status" value="1"/>
</dbReference>
<evidence type="ECO:0000256" key="3">
    <source>
        <dbReference type="ARBA" id="ARBA00022448"/>
    </source>
</evidence>
<dbReference type="EMBL" id="LK996017">
    <property type="protein sequence ID" value="CDX01491.1"/>
    <property type="molecule type" value="Genomic_DNA"/>
</dbReference>
<feature type="transmembrane region" description="Helical" evidence="8">
    <location>
        <begin position="175"/>
        <end position="193"/>
    </location>
</feature>
<dbReference type="PANTHER" id="PTHR43848:SF2">
    <property type="entry name" value="PUTRESCINE TRANSPORT SYSTEM PERMEASE PROTEIN POTI"/>
    <property type="match status" value="1"/>
</dbReference>
<feature type="transmembrane region" description="Helical" evidence="8">
    <location>
        <begin position="58"/>
        <end position="82"/>
    </location>
</feature>
<evidence type="ECO:0000256" key="5">
    <source>
        <dbReference type="ARBA" id="ARBA00022692"/>
    </source>
</evidence>
<evidence type="ECO:0000259" key="9">
    <source>
        <dbReference type="PROSITE" id="PS50928"/>
    </source>
</evidence>
<evidence type="ECO:0000256" key="1">
    <source>
        <dbReference type="ARBA" id="ARBA00004651"/>
    </source>
</evidence>
<sequence>MKSFLMKSYTFLIFFFLYAPILILMIFSFNDSKSRGNWDGFTLRWYIELFQDGQIASALYYTLVVAILASLIATLIGTLAAIGINNMHGFPKVVTLNVTYLPMLSPDIVMGISLMLLFIFIKFKLGFITMLFAHITFNLPFVIFSVLPKLRQLNDDTYAAALDLGATPFEAYKKVILPQISPGIVTGFLLAFTMSIDDFVVSFFTTGSGVSNLAITIYSMARRGINPKINALLTLMFIFIMIILVFVNYRMAKDKSNEKREMY</sequence>
<feature type="domain" description="ABC transmembrane type-1" evidence="9">
    <location>
        <begin position="59"/>
        <end position="248"/>
    </location>
</feature>
<dbReference type="InterPro" id="IPR000515">
    <property type="entry name" value="MetI-like"/>
</dbReference>
<dbReference type="SUPFAM" id="SSF161098">
    <property type="entry name" value="MetI-like"/>
    <property type="match status" value="1"/>
</dbReference>
<feature type="transmembrane region" description="Helical" evidence="8">
    <location>
        <begin position="231"/>
        <end position="252"/>
    </location>
</feature>
<evidence type="ECO:0000256" key="6">
    <source>
        <dbReference type="ARBA" id="ARBA00022989"/>
    </source>
</evidence>
<comment type="similarity">
    <text evidence="2">Belongs to the binding-protein-dependent transport system permease family. CysTW subfamily.</text>
</comment>
<dbReference type="PROSITE" id="PS50928">
    <property type="entry name" value="ABC_TM1"/>
    <property type="match status" value="1"/>
</dbReference>
<evidence type="ECO:0000256" key="4">
    <source>
        <dbReference type="ARBA" id="ARBA00022475"/>
    </source>
</evidence>
<keyword evidence="6 8" id="KW-1133">Transmembrane helix</keyword>
<dbReference type="PANTHER" id="PTHR43848">
    <property type="entry name" value="PUTRESCINE TRANSPORT SYSTEM PERMEASE PROTEIN POTI"/>
    <property type="match status" value="1"/>
</dbReference>
<dbReference type="PATRIC" id="fig|49338.4.peg.1725"/>
<comment type="subcellular location">
    <subcellularLocation>
        <location evidence="1 8">Cell membrane</location>
        <topology evidence="1 8">Multi-pass membrane protein</topology>
    </subcellularLocation>
</comment>
<dbReference type="InterPro" id="IPR035906">
    <property type="entry name" value="MetI-like_sf"/>
</dbReference>
<accession>A0A098B0U4</accession>
<keyword evidence="7 8" id="KW-0472">Membrane</keyword>
<dbReference type="RefSeq" id="WP_035213528.1">
    <property type="nucleotide sequence ID" value="NZ_CABKQQ010000016.1"/>
</dbReference>
<proteinExistence type="inferred from homology"/>
<dbReference type="InterPro" id="IPR051789">
    <property type="entry name" value="Bact_Polyamine_Transport"/>
</dbReference>
<evidence type="ECO:0000313" key="10">
    <source>
        <dbReference type="EMBL" id="CDX01491.1"/>
    </source>
</evidence>
<feature type="transmembrane region" description="Helical" evidence="8">
    <location>
        <begin position="94"/>
        <end position="121"/>
    </location>
</feature>
<dbReference type="GO" id="GO:0055085">
    <property type="term" value="P:transmembrane transport"/>
    <property type="evidence" value="ECO:0007669"/>
    <property type="project" value="InterPro"/>
</dbReference>
<protein>
    <submittedName>
        <fullName evidence="10">Putrescine transport system permease protein PotI</fullName>
    </submittedName>
</protein>
<evidence type="ECO:0000256" key="8">
    <source>
        <dbReference type="RuleBase" id="RU363032"/>
    </source>
</evidence>
<dbReference type="Gene3D" id="1.10.3720.10">
    <property type="entry name" value="MetI-like"/>
    <property type="match status" value="1"/>
</dbReference>
<name>A0A098B0U4_DESHA</name>
<feature type="transmembrane region" description="Helical" evidence="8">
    <location>
        <begin position="199"/>
        <end position="219"/>
    </location>
</feature>
<feature type="transmembrane region" description="Helical" evidence="8">
    <location>
        <begin position="127"/>
        <end position="147"/>
    </location>
</feature>
<gene>
    <name evidence="10" type="ORF">DPCES_1604</name>
</gene>
<keyword evidence="5 8" id="KW-0812">Transmembrane</keyword>
<feature type="transmembrane region" description="Helical" evidence="8">
    <location>
        <begin position="9"/>
        <end position="29"/>
    </location>
</feature>
<reference evidence="10" key="1">
    <citation type="submission" date="2014-07" db="EMBL/GenBank/DDBJ databases">
        <authorList>
            <person name="Hornung V.Bastian."/>
        </authorList>
    </citation>
    <scope>NUCLEOTIDE SEQUENCE</scope>
    <source>
        <strain evidence="10">PCE-S</strain>
    </source>
</reference>
<evidence type="ECO:0000256" key="2">
    <source>
        <dbReference type="ARBA" id="ARBA00007069"/>
    </source>
</evidence>
<dbReference type="GO" id="GO:0005886">
    <property type="term" value="C:plasma membrane"/>
    <property type="evidence" value="ECO:0007669"/>
    <property type="project" value="UniProtKB-SubCell"/>
</dbReference>
<keyword evidence="4" id="KW-1003">Cell membrane</keyword>
<evidence type="ECO:0000256" key="7">
    <source>
        <dbReference type="ARBA" id="ARBA00023136"/>
    </source>
</evidence>
<dbReference type="Pfam" id="PF00528">
    <property type="entry name" value="BPD_transp_1"/>
    <property type="match status" value="1"/>
</dbReference>
<keyword evidence="3 8" id="KW-0813">Transport</keyword>
<dbReference type="AlphaFoldDB" id="A0A098B0U4"/>